<gene>
    <name evidence="2" type="ORF">HMPREF9104_02898</name>
</gene>
<dbReference type="STRING" id="797516.HMPREF9104_02898"/>
<dbReference type="AlphaFoldDB" id="H1LJV6"/>
<comment type="caution">
    <text evidence="2">The sequence shown here is derived from an EMBL/GenBank/DDBJ whole genome shotgun (WGS) entry which is preliminary data.</text>
</comment>
<reference evidence="2 3" key="1">
    <citation type="submission" date="2011-09" db="EMBL/GenBank/DDBJ databases">
        <authorList>
            <person name="Weinstock G."/>
            <person name="Sodergren E."/>
            <person name="Clifton S."/>
            <person name="Fulton L."/>
            <person name="Fulton B."/>
            <person name="Courtney L."/>
            <person name="Fronick C."/>
            <person name="Harrison M."/>
            <person name="Strong C."/>
            <person name="Farmer C."/>
            <person name="Delahaunty K."/>
            <person name="Markovic C."/>
            <person name="Hall O."/>
            <person name="Minx P."/>
            <person name="Tomlinson C."/>
            <person name="Mitreva M."/>
            <person name="Hou S."/>
            <person name="Chen J."/>
            <person name="Wollam A."/>
            <person name="Pepin K.H."/>
            <person name="Johnson M."/>
            <person name="Bhonagiri V."/>
            <person name="Zhang X."/>
            <person name="Suruliraj S."/>
            <person name="Warren W."/>
            <person name="Chinwalla A."/>
            <person name="Mardis E.R."/>
            <person name="Wilson R.K."/>
        </authorList>
    </citation>
    <scope>NUCLEOTIDE SEQUENCE [LARGE SCALE GENOMIC DNA]</scope>
    <source>
        <strain evidence="2 3">F0435</strain>
    </source>
</reference>
<protein>
    <submittedName>
        <fullName evidence="2">Uncharacterized protein</fullName>
    </submittedName>
</protein>
<sequence>MAKRKSVKAMVATHPKTHLKPSKAFKKASAKREVLPWLRNSSNCK</sequence>
<dbReference type="PATRIC" id="fig|797516.3.peg.2611"/>
<name>H1LJV6_9LACO</name>
<organism evidence="2 3">
    <name type="scientific">Lentilactobacillus kisonensis F0435</name>
    <dbReference type="NCBI Taxonomy" id="797516"/>
    <lineage>
        <taxon>Bacteria</taxon>
        <taxon>Bacillati</taxon>
        <taxon>Bacillota</taxon>
        <taxon>Bacilli</taxon>
        <taxon>Lactobacillales</taxon>
        <taxon>Lactobacillaceae</taxon>
        <taxon>Lentilactobacillus</taxon>
    </lineage>
</organism>
<dbReference type="EMBL" id="AGRJ01000244">
    <property type="protein sequence ID" value="EHO48221.1"/>
    <property type="molecule type" value="Genomic_DNA"/>
</dbReference>
<evidence type="ECO:0000256" key="1">
    <source>
        <dbReference type="SAM" id="MobiDB-lite"/>
    </source>
</evidence>
<feature type="compositionally biased region" description="Basic residues" evidence="1">
    <location>
        <begin position="15"/>
        <end position="27"/>
    </location>
</feature>
<evidence type="ECO:0000313" key="2">
    <source>
        <dbReference type="EMBL" id="EHO48221.1"/>
    </source>
</evidence>
<accession>H1LJV6</accession>
<feature type="region of interest" description="Disordered" evidence="1">
    <location>
        <begin position="1"/>
        <end position="27"/>
    </location>
</feature>
<proteinExistence type="predicted"/>
<evidence type="ECO:0000313" key="3">
    <source>
        <dbReference type="Proteomes" id="UP000005025"/>
    </source>
</evidence>
<dbReference type="Proteomes" id="UP000005025">
    <property type="component" value="Unassembled WGS sequence"/>
</dbReference>
<dbReference type="HOGENOM" id="CLU_3201293_0_0_9"/>